<evidence type="ECO:0000313" key="2">
    <source>
        <dbReference type="EMBL" id="GJM91927.1"/>
    </source>
</evidence>
<dbReference type="EMBL" id="BQKI01000004">
    <property type="protein sequence ID" value="GJM91927.1"/>
    <property type="molecule type" value="Genomic_DNA"/>
</dbReference>
<evidence type="ECO:0000256" key="1">
    <source>
        <dbReference type="SAM" id="MobiDB-lite"/>
    </source>
</evidence>
<feature type="compositionally biased region" description="Polar residues" evidence="1">
    <location>
        <begin position="60"/>
        <end position="73"/>
    </location>
</feature>
<gene>
    <name evidence="2" type="primary">ga08350</name>
    <name evidence="2" type="ORF">PR202_ga08350</name>
</gene>
<protein>
    <submittedName>
        <fullName evidence="2">Uncharacterized protein</fullName>
    </submittedName>
</protein>
<feature type="compositionally biased region" description="Polar residues" evidence="1">
    <location>
        <begin position="112"/>
        <end position="130"/>
    </location>
</feature>
<dbReference type="AlphaFoldDB" id="A0AAV5C149"/>
<accession>A0AAV5C149</accession>
<evidence type="ECO:0000313" key="3">
    <source>
        <dbReference type="Proteomes" id="UP001054889"/>
    </source>
</evidence>
<proteinExistence type="predicted"/>
<comment type="caution">
    <text evidence="2">The sequence shown here is derived from an EMBL/GenBank/DDBJ whole genome shotgun (WGS) entry which is preliminary data.</text>
</comment>
<feature type="region of interest" description="Disordered" evidence="1">
    <location>
        <begin position="394"/>
        <end position="424"/>
    </location>
</feature>
<organism evidence="2 3">
    <name type="scientific">Eleusine coracana subsp. coracana</name>
    <dbReference type="NCBI Taxonomy" id="191504"/>
    <lineage>
        <taxon>Eukaryota</taxon>
        <taxon>Viridiplantae</taxon>
        <taxon>Streptophyta</taxon>
        <taxon>Embryophyta</taxon>
        <taxon>Tracheophyta</taxon>
        <taxon>Spermatophyta</taxon>
        <taxon>Magnoliopsida</taxon>
        <taxon>Liliopsida</taxon>
        <taxon>Poales</taxon>
        <taxon>Poaceae</taxon>
        <taxon>PACMAD clade</taxon>
        <taxon>Chloridoideae</taxon>
        <taxon>Cynodonteae</taxon>
        <taxon>Eleusininae</taxon>
        <taxon>Eleusine</taxon>
    </lineage>
</organism>
<feature type="region of interest" description="Disordered" evidence="1">
    <location>
        <begin position="1"/>
        <end position="74"/>
    </location>
</feature>
<sequence>MSLVAYDASSDEEDAGEPPAPAAPSPPPFASAIGPQPRPPSPSTSVAPQPTPPAPAPSQNVVPASSSNVSLPTPSLDLPDVADLFAPPLQSLPSRATNNFSRDNASRKRESNGSVFQDSQSKFPRTQSQPRGARNVAGNSLVPPQLRGSFDTFRDVPTISIFKLRINTLEKASALSFLLTIQQPDHDLCGVEPGDESQATAIGVVERLLVEDDVDSFQKVSTDQISKTKPASILGTKVAQCLAKRAECSSPFQKSGSFNWADAPDTDECSASVISRKKQRIHAKTPVKHLHAQSYGNHGSGNRAGFVPECTDDDLGVNSYKMPEPVGSSDDLCEAYDIGPCTQMAAEAMEALSNASNVNCCVTDNEHFDRSVLRRSSGKERRADKMPLVEPTVENRIGGSSIKHPSKSRDRKNPELISGKAKTSMDNGIMQETINPEVSKGIMRSGADKSNILGSDVVIHPKRKRTYMFISGSSKIQFNKEAGQLQFQPKVQK</sequence>
<name>A0AAV5C149_ELECO</name>
<dbReference type="Proteomes" id="UP001054889">
    <property type="component" value="Unassembled WGS sequence"/>
</dbReference>
<feature type="compositionally biased region" description="Polar residues" evidence="1">
    <location>
        <begin position="91"/>
        <end position="103"/>
    </location>
</feature>
<feature type="compositionally biased region" description="Pro residues" evidence="1">
    <location>
        <begin position="18"/>
        <end position="29"/>
    </location>
</feature>
<reference evidence="2" key="2">
    <citation type="submission" date="2021-12" db="EMBL/GenBank/DDBJ databases">
        <title>Resequencing data analysis of finger millet.</title>
        <authorList>
            <person name="Hatakeyama M."/>
            <person name="Aluri S."/>
            <person name="Balachadran M.T."/>
            <person name="Sivarajan S.R."/>
            <person name="Poveda L."/>
            <person name="Shimizu-Inatsugi R."/>
            <person name="Schlapbach R."/>
            <person name="Sreeman S.M."/>
            <person name="Shimizu K.K."/>
        </authorList>
    </citation>
    <scope>NUCLEOTIDE SEQUENCE</scope>
</reference>
<keyword evidence="3" id="KW-1185">Reference proteome</keyword>
<feature type="region of interest" description="Disordered" evidence="1">
    <location>
        <begin position="88"/>
        <end position="140"/>
    </location>
</feature>
<reference evidence="2" key="1">
    <citation type="journal article" date="2018" name="DNA Res.">
        <title>Multiple hybrid de novo genome assembly of finger millet, an orphan allotetraploid crop.</title>
        <authorList>
            <person name="Hatakeyama M."/>
            <person name="Aluri S."/>
            <person name="Balachadran M.T."/>
            <person name="Sivarajan S.R."/>
            <person name="Patrignani A."/>
            <person name="Gruter S."/>
            <person name="Poveda L."/>
            <person name="Shimizu-Inatsugi R."/>
            <person name="Baeten J."/>
            <person name="Francoijs K.J."/>
            <person name="Nataraja K.N."/>
            <person name="Reddy Y.A.N."/>
            <person name="Phadnis S."/>
            <person name="Ravikumar R.L."/>
            <person name="Schlapbach R."/>
            <person name="Sreeman S.M."/>
            <person name="Shimizu K.K."/>
        </authorList>
    </citation>
    <scope>NUCLEOTIDE SEQUENCE</scope>
</reference>